<accession>A0A0R1GY10</accession>
<gene>
    <name evidence="2" type="ORF">FC62_GL000564</name>
</gene>
<organism evidence="2 3">
    <name type="scientific">Amylolactobacillus amylotrophicus DSM 20534</name>
    <dbReference type="NCBI Taxonomy" id="1423722"/>
    <lineage>
        <taxon>Bacteria</taxon>
        <taxon>Bacillati</taxon>
        <taxon>Bacillota</taxon>
        <taxon>Bacilli</taxon>
        <taxon>Lactobacillales</taxon>
        <taxon>Lactobacillaceae</taxon>
        <taxon>Amylolactobacillus</taxon>
    </lineage>
</organism>
<name>A0A0R1GY10_9LACO</name>
<proteinExistence type="predicted"/>
<keyword evidence="3" id="KW-1185">Reference proteome</keyword>
<dbReference type="Proteomes" id="UP000050909">
    <property type="component" value="Unassembled WGS sequence"/>
</dbReference>
<feature type="transmembrane region" description="Helical" evidence="1">
    <location>
        <begin position="21"/>
        <end position="42"/>
    </location>
</feature>
<sequence length="85" mass="9450">MNYIKQLITLTNRIIKQNFTNADTIITVILMPVFMLLFFVYVMGGNIVTGGSAPSTAEYLNYALPGFLLLTMATGLIFVARTRLN</sequence>
<keyword evidence="1" id="KW-0812">Transmembrane</keyword>
<comment type="caution">
    <text evidence="2">The sequence shown here is derived from an EMBL/GenBank/DDBJ whole genome shotgun (WGS) entry which is preliminary data.</text>
</comment>
<protein>
    <recommendedName>
        <fullName evidence="4">ABC-2 type transporter domain-containing protein</fullName>
    </recommendedName>
</protein>
<evidence type="ECO:0000313" key="2">
    <source>
        <dbReference type="EMBL" id="KRK38872.1"/>
    </source>
</evidence>
<evidence type="ECO:0000313" key="3">
    <source>
        <dbReference type="Proteomes" id="UP000050909"/>
    </source>
</evidence>
<reference evidence="2 3" key="1">
    <citation type="journal article" date="2015" name="Genome Announc.">
        <title>Expanding the biotechnology potential of lactobacilli through comparative genomics of 213 strains and associated genera.</title>
        <authorList>
            <person name="Sun Z."/>
            <person name="Harris H.M."/>
            <person name="McCann A."/>
            <person name="Guo C."/>
            <person name="Argimon S."/>
            <person name="Zhang W."/>
            <person name="Yang X."/>
            <person name="Jeffery I.B."/>
            <person name="Cooney J.C."/>
            <person name="Kagawa T.F."/>
            <person name="Liu W."/>
            <person name="Song Y."/>
            <person name="Salvetti E."/>
            <person name="Wrobel A."/>
            <person name="Rasinkangas P."/>
            <person name="Parkhill J."/>
            <person name="Rea M.C."/>
            <person name="O'Sullivan O."/>
            <person name="Ritari J."/>
            <person name="Douillard F.P."/>
            <person name="Paul Ross R."/>
            <person name="Yang R."/>
            <person name="Briner A.E."/>
            <person name="Felis G.E."/>
            <person name="de Vos W.M."/>
            <person name="Barrangou R."/>
            <person name="Klaenhammer T.R."/>
            <person name="Caufield P.W."/>
            <person name="Cui Y."/>
            <person name="Zhang H."/>
            <person name="O'Toole P.W."/>
        </authorList>
    </citation>
    <scope>NUCLEOTIDE SEQUENCE [LARGE SCALE GENOMIC DNA]</scope>
    <source>
        <strain evidence="2 3">DSM 20534</strain>
    </source>
</reference>
<evidence type="ECO:0008006" key="4">
    <source>
        <dbReference type="Google" id="ProtNLM"/>
    </source>
</evidence>
<dbReference type="RefSeq" id="WP_054745822.1">
    <property type="nucleotide sequence ID" value="NZ_AZCV01000001.1"/>
</dbReference>
<evidence type="ECO:0000256" key="1">
    <source>
        <dbReference type="SAM" id="Phobius"/>
    </source>
</evidence>
<dbReference type="AlphaFoldDB" id="A0A0R1GY10"/>
<dbReference type="EMBL" id="AZCV01000001">
    <property type="protein sequence ID" value="KRK38872.1"/>
    <property type="molecule type" value="Genomic_DNA"/>
</dbReference>
<feature type="transmembrane region" description="Helical" evidence="1">
    <location>
        <begin position="62"/>
        <end position="80"/>
    </location>
</feature>
<keyword evidence="1" id="KW-0472">Membrane</keyword>
<dbReference type="PATRIC" id="fig|1423722.3.peg.574"/>
<keyword evidence="1" id="KW-1133">Transmembrane helix</keyword>